<dbReference type="InterPro" id="IPR036291">
    <property type="entry name" value="NAD(P)-bd_dom_sf"/>
</dbReference>
<protein>
    <recommendedName>
        <fullName evidence="3">Probable oxidoreductase</fullName>
    </recommendedName>
</protein>
<dbReference type="GO" id="GO:0016491">
    <property type="term" value="F:oxidoreductase activity"/>
    <property type="evidence" value="ECO:0007669"/>
    <property type="project" value="UniProtKB-KW"/>
</dbReference>
<keyword evidence="6" id="KW-1185">Reference proteome</keyword>
<dbReference type="PANTHER" id="PTHR24320">
    <property type="entry name" value="RETINOL DEHYDROGENASE"/>
    <property type="match status" value="1"/>
</dbReference>
<dbReference type="Pfam" id="PF00106">
    <property type="entry name" value="adh_short"/>
    <property type="match status" value="1"/>
</dbReference>
<evidence type="ECO:0000313" key="6">
    <source>
        <dbReference type="Proteomes" id="UP000011863"/>
    </source>
</evidence>
<evidence type="ECO:0000256" key="4">
    <source>
        <dbReference type="RuleBase" id="RU000363"/>
    </source>
</evidence>
<dbReference type="PRINTS" id="PR00081">
    <property type="entry name" value="GDHRDH"/>
</dbReference>
<dbReference type="CDD" id="cd05327">
    <property type="entry name" value="retinol-DH_like_SDR_c_like"/>
    <property type="match status" value="1"/>
</dbReference>
<dbReference type="OrthoDB" id="4449798at2"/>
<proteinExistence type="inferred from homology"/>
<evidence type="ECO:0000256" key="1">
    <source>
        <dbReference type="ARBA" id="ARBA00006484"/>
    </source>
</evidence>
<name>A0A6C7E742_ILUCY</name>
<dbReference type="RefSeq" id="WP_015439676.1">
    <property type="nucleotide sequence ID" value="NC_020520.1"/>
</dbReference>
<dbReference type="FunFam" id="3.40.50.720:FF:000594">
    <property type="entry name" value="Short-chain oxidoreductase"/>
    <property type="match status" value="1"/>
</dbReference>
<comment type="similarity">
    <text evidence="1 4">Belongs to the short-chain dehydrogenases/reductases (SDR) family.</text>
</comment>
<dbReference type="Gene3D" id="3.40.50.720">
    <property type="entry name" value="NAD(P)-binding Rossmann-like Domain"/>
    <property type="match status" value="1"/>
</dbReference>
<evidence type="ECO:0000256" key="3">
    <source>
        <dbReference type="ARBA" id="ARBA00071493"/>
    </source>
</evidence>
<gene>
    <name evidence="5" type="ORF">YM304_01140</name>
</gene>
<sequence length="316" mass="33322">MSAPEFGATSTTDEVLADVDLSGEVAAVTGASGGLGLETARALAARGAHVVLAARNPDKLADAVDTITAQHPGASLDTIVLDLADIGSCRRAAVELLTRVDRLDLLVNNAGVMCTPFGHTADGFEMQTGTNHLGHMAWTIPLIDLLTRSSPARIINLSSAGHRFGDVDLDDLNWESREYDEWAAYGQSKTANVLFSVELERRFGPMGVHAVAVHPGGIHTDLGRHMTPDLLAEIGAKIEQSNPGGFDWKTIPQGAATTVWAATTPEFAERGGVYCEDCHVAAIDDGGGSEGVLGYALDPERAAALWDRSMQLLATV</sequence>
<evidence type="ECO:0000256" key="2">
    <source>
        <dbReference type="ARBA" id="ARBA00023002"/>
    </source>
</evidence>
<dbReference type="KEGG" id="aym:YM304_01140"/>
<dbReference type="Proteomes" id="UP000011863">
    <property type="component" value="Chromosome"/>
</dbReference>
<dbReference type="InterPro" id="IPR002347">
    <property type="entry name" value="SDR_fam"/>
</dbReference>
<dbReference type="SUPFAM" id="SSF51735">
    <property type="entry name" value="NAD(P)-binding Rossmann-fold domains"/>
    <property type="match status" value="1"/>
</dbReference>
<reference evidence="5 6" key="1">
    <citation type="journal article" date="2013" name="Int. J. Syst. Evol. Microbiol.">
        <title>Ilumatobacter nonamiense sp. nov. and Ilumatobacter coccineum sp. nov., isolated from seashore sand.</title>
        <authorList>
            <person name="Matsumoto A."/>
            <person name="Kasai H."/>
            <person name="Matsuo Y."/>
            <person name="Shizuri Y."/>
            <person name="Ichikawa N."/>
            <person name="Fujita N."/>
            <person name="Omura S."/>
            <person name="Takahashi Y."/>
        </authorList>
    </citation>
    <scope>NUCLEOTIDE SEQUENCE [LARGE SCALE GENOMIC DNA]</scope>
    <source>
        <strain evidence="6">NBRC 103263 / KCTC 29153 / YM16-304</strain>
    </source>
</reference>
<accession>A0A6C7E742</accession>
<organism evidence="5 6">
    <name type="scientific">Ilumatobacter coccineus (strain NBRC 103263 / KCTC 29153 / YM16-304)</name>
    <dbReference type="NCBI Taxonomy" id="1313172"/>
    <lineage>
        <taxon>Bacteria</taxon>
        <taxon>Bacillati</taxon>
        <taxon>Actinomycetota</taxon>
        <taxon>Acidimicrobiia</taxon>
        <taxon>Acidimicrobiales</taxon>
        <taxon>Ilumatobacteraceae</taxon>
        <taxon>Ilumatobacter</taxon>
    </lineage>
</organism>
<dbReference type="EMBL" id="AP012057">
    <property type="protein sequence ID" value="BAN00428.1"/>
    <property type="molecule type" value="Genomic_DNA"/>
</dbReference>
<evidence type="ECO:0000313" key="5">
    <source>
        <dbReference type="EMBL" id="BAN00428.1"/>
    </source>
</evidence>
<dbReference type="PANTHER" id="PTHR24320:SF148">
    <property type="entry name" value="NAD(P)-BINDING ROSSMANN-FOLD SUPERFAMILY PROTEIN"/>
    <property type="match status" value="1"/>
</dbReference>
<keyword evidence="2" id="KW-0560">Oxidoreductase</keyword>
<dbReference type="PRINTS" id="PR00080">
    <property type="entry name" value="SDRFAMILY"/>
</dbReference>
<dbReference type="AlphaFoldDB" id="A0A6C7E742"/>